<sequence length="424" mass="44293">MSTQTSPQAAPAPARTPGTTTLLWSMLAGFTTLYIAYSGLLGVLLPIQVEAIAPDSKESSLAMVTMTSSIVTLFVQPIAGALSDRTRGRFGRRTPWMALGAVASTLALLAIGQVTGLLWLTLMWVAVQVLLNVIQAPMTAILADRVPAERLGMFSAFIGVGSQVGATLGVVIGAGFAASIGLGYAVFAACVLVVTLAFVLVNKDTPVTAEPEPFALGAFLKGFWVSPRKHPDFAWAFLARVVFVFGYWGVLMYQRYALTDYVGLDGADVDRTQSLMAVLTLVGTFAGSLPAARLSDRTGRRKVFVGGAAVILAASMAVPLISPTTTAMYVYALLAGIGFGTYMSLDMALMTEVLPAGDSAGRDLGILNIATNVPQALGPLVAAGIIGLFSDGTDKTPGYRALFVFAIAVVFVGALAIKPIKSVK</sequence>
<feature type="transmembrane region" description="Helical" evidence="5">
    <location>
        <begin position="182"/>
        <end position="201"/>
    </location>
</feature>
<dbReference type="EMBL" id="LAQS01000003">
    <property type="protein sequence ID" value="KKZ75360.1"/>
    <property type="molecule type" value="Genomic_DNA"/>
</dbReference>
<dbReference type="GO" id="GO:0022857">
    <property type="term" value="F:transmembrane transporter activity"/>
    <property type="evidence" value="ECO:0007669"/>
    <property type="project" value="InterPro"/>
</dbReference>
<dbReference type="InterPro" id="IPR020846">
    <property type="entry name" value="MFS_dom"/>
</dbReference>
<dbReference type="InterPro" id="IPR011701">
    <property type="entry name" value="MFS"/>
</dbReference>
<dbReference type="Pfam" id="PF07690">
    <property type="entry name" value="MFS_1"/>
    <property type="match status" value="2"/>
</dbReference>
<dbReference type="RefSeq" id="WP_046905829.1">
    <property type="nucleotide sequence ID" value="NZ_BAAAXG010000011.1"/>
</dbReference>
<evidence type="ECO:0000313" key="7">
    <source>
        <dbReference type="EMBL" id="KKZ75360.1"/>
    </source>
</evidence>
<feature type="transmembrane region" description="Helical" evidence="5">
    <location>
        <begin position="117"/>
        <end position="142"/>
    </location>
</feature>
<dbReference type="PANTHER" id="PTHR23528">
    <property type="match status" value="1"/>
</dbReference>
<dbReference type="SUPFAM" id="SSF103473">
    <property type="entry name" value="MFS general substrate transporter"/>
    <property type="match status" value="1"/>
</dbReference>
<evidence type="ECO:0000256" key="5">
    <source>
        <dbReference type="SAM" id="Phobius"/>
    </source>
</evidence>
<dbReference type="OrthoDB" id="7584869at2"/>
<protein>
    <recommendedName>
        <fullName evidence="6">Major facilitator superfamily (MFS) profile domain-containing protein</fullName>
    </recommendedName>
</protein>
<feature type="transmembrane region" description="Helical" evidence="5">
    <location>
        <begin position="303"/>
        <end position="322"/>
    </location>
</feature>
<feature type="transmembrane region" description="Helical" evidence="5">
    <location>
        <begin position="401"/>
        <end position="420"/>
    </location>
</feature>
<feature type="transmembrane region" description="Helical" evidence="5">
    <location>
        <begin position="61"/>
        <end position="82"/>
    </location>
</feature>
<evidence type="ECO:0000259" key="6">
    <source>
        <dbReference type="PROSITE" id="PS50850"/>
    </source>
</evidence>
<evidence type="ECO:0000256" key="4">
    <source>
        <dbReference type="ARBA" id="ARBA00023136"/>
    </source>
</evidence>
<dbReference type="AlphaFoldDB" id="A0A2P2GV49"/>
<dbReference type="PANTHER" id="PTHR23528:SF1">
    <property type="entry name" value="MAJOR FACILITATOR SUPERFAMILY (MFS) PROFILE DOMAIN-CONTAINING PROTEIN"/>
    <property type="match status" value="1"/>
</dbReference>
<dbReference type="Proteomes" id="UP000265325">
    <property type="component" value="Unassembled WGS sequence"/>
</dbReference>
<accession>A0A2P2GV49</accession>
<feature type="transmembrane region" description="Helical" evidence="5">
    <location>
        <begin position="21"/>
        <end position="49"/>
    </location>
</feature>
<feature type="domain" description="Major facilitator superfamily (MFS) profile" evidence="6">
    <location>
        <begin position="190"/>
        <end position="424"/>
    </location>
</feature>
<proteinExistence type="predicted"/>
<keyword evidence="3 5" id="KW-1133">Transmembrane helix</keyword>
<keyword evidence="2 5" id="KW-0812">Transmembrane</keyword>
<dbReference type="GO" id="GO:0005886">
    <property type="term" value="C:plasma membrane"/>
    <property type="evidence" value="ECO:0007669"/>
    <property type="project" value="UniProtKB-SubCell"/>
</dbReference>
<evidence type="ECO:0000256" key="2">
    <source>
        <dbReference type="ARBA" id="ARBA00022692"/>
    </source>
</evidence>
<feature type="transmembrane region" description="Helical" evidence="5">
    <location>
        <begin position="328"/>
        <end position="345"/>
    </location>
</feature>
<organism evidence="7 8">
    <name type="scientific">Streptomyces showdoensis</name>
    <dbReference type="NCBI Taxonomy" id="68268"/>
    <lineage>
        <taxon>Bacteria</taxon>
        <taxon>Bacillati</taxon>
        <taxon>Actinomycetota</taxon>
        <taxon>Actinomycetes</taxon>
        <taxon>Kitasatosporales</taxon>
        <taxon>Streptomycetaceae</taxon>
        <taxon>Streptomyces</taxon>
    </lineage>
</organism>
<evidence type="ECO:0000313" key="8">
    <source>
        <dbReference type="Proteomes" id="UP000265325"/>
    </source>
</evidence>
<feature type="transmembrane region" description="Helical" evidence="5">
    <location>
        <begin position="366"/>
        <end position="389"/>
    </location>
</feature>
<reference evidence="7 8" key="1">
    <citation type="submission" date="2015-05" db="EMBL/GenBank/DDBJ databases">
        <title>Draft Genome assembly of Streptomyces showdoensis.</title>
        <authorList>
            <person name="Thapa K.K."/>
            <person name="Metsa-Ketela M."/>
        </authorList>
    </citation>
    <scope>NUCLEOTIDE SEQUENCE [LARGE SCALE GENOMIC DNA]</scope>
    <source>
        <strain evidence="7 8">ATCC 15227</strain>
    </source>
</reference>
<name>A0A2P2GV49_STREW</name>
<dbReference type="Gene3D" id="1.20.1250.20">
    <property type="entry name" value="MFS general substrate transporter like domains"/>
    <property type="match status" value="2"/>
</dbReference>
<evidence type="ECO:0000256" key="3">
    <source>
        <dbReference type="ARBA" id="ARBA00022989"/>
    </source>
</evidence>
<keyword evidence="4 5" id="KW-0472">Membrane</keyword>
<comment type="subcellular location">
    <subcellularLocation>
        <location evidence="1">Cell membrane</location>
        <topology evidence="1">Multi-pass membrane protein</topology>
    </subcellularLocation>
</comment>
<comment type="caution">
    <text evidence="7">The sequence shown here is derived from an EMBL/GenBank/DDBJ whole genome shotgun (WGS) entry which is preliminary data.</text>
</comment>
<keyword evidence="8" id="KW-1185">Reference proteome</keyword>
<feature type="transmembrane region" description="Helical" evidence="5">
    <location>
        <begin position="154"/>
        <end position="176"/>
    </location>
</feature>
<feature type="transmembrane region" description="Helical" evidence="5">
    <location>
        <begin position="273"/>
        <end position="291"/>
    </location>
</feature>
<feature type="transmembrane region" description="Helical" evidence="5">
    <location>
        <begin position="233"/>
        <end position="253"/>
    </location>
</feature>
<dbReference type="PROSITE" id="PS50850">
    <property type="entry name" value="MFS"/>
    <property type="match status" value="1"/>
</dbReference>
<feature type="transmembrane region" description="Helical" evidence="5">
    <location>
        <begin position="94"/>
        <end position="111"/>
    </location>
</feature>
<dbReference type="InterPro" id="IPR036259">
    <property type="entry name" value="MFS_trans_sf"/>
</dbReference>
<evidence type="ECO:0000256" key="1">
    <source>
        <dbReference type="ARBA" id="ARBA00004651"/>
    </source>
</evidence>
<gene>
    <name evidence="7" type="ORF">VO63_02650</name>
</gene>